<accession>A0A3E4VX38</accession>
<dbReference type="InterPro" id="IPR025054">
    <property type="entry name" value="DUF3991"/>
</dbReference>
<dbReference type="InterPro" id="IPR034154">
    <property type="entry name" value="TOPRIM_DnaG/twinkle"/>
</dbReference>
<dbReference type="AlphaFoldDB" id="A0A3E4VX38"/>
<dbReference type="Pfam" id="PF13155">
    <property type="entry name" value="Toprim_2"/>
    <property type="match status" value="1"/>
</dbReference>
<evidence type="ECO:0000313" key="3">
    <source>
        <dbReference type="Proteomes" id="UP000260780"/>
    </source>
</evidence>
<gene>
    <name evidence="2" type="ORF">DXC17_16260</name>
</gene>
<dbReference type="RefSeq" id="WP_117748570.1">
    <property type="nucleotide sequence ID" value="NZ_DBFNHJ010000002.1"/>
</dbReference>
<reference evidence="2 3" key="1">
    <citation type="submission" date="2018-08" db="EMBL/GenBank/DDBJ databases">
        <title>A genome reference for cultivated species of the human gut microbiota.</title>
        <authorList>
            <person name="Zou Y."/>
            <person name="Xue W."/>
            <person name="Luo G."/>
        </authorList>
    </citation>
    <scope>NUCLEOTIDE SEQUENCE [LARGE SCALE GENOMIC DNA]</scope>
    <source>
        <strain evidence="2 3">OM08-14</strain>
    </source>
</reference>
<dbReference type="CDD" id="cd01029">
    <property type="entry name" value="TOPRIM_primases"/>
    <property type="match status" value="1"/>
</dbReference>
<evidence type="ECO:0000313" key="2">
    <source>
        <dbReference type="EMBL" id="RGM34534.1"/>
    </source>
</evidence>
<dbReference type="Gene3D" id="3.40.1360.10">
    <property type="match status" value="1"/>
</dbReference>
<evidence type="ECO:0000259" key="1">
    <source>
        <dbReference type="Pfam" id="PF13154"/>
    </source>
</evidence>
<proteinExistence type="predicted"/>
<feature type="domain" description="DUF3991" evidence="1">
    <location>
        <begin position="136"/>
        <end position="211"/>
    </location>
</feature>
<dbReference type="Proteomes" id="UP000260780">
    <property type="component" value="Unassembled WGS sequence"/>
</dbReference>
<protein>
    <submittedName>
        <fullName evidence="2">DUF3991 domain-containing protein</fullName>
    </submittedName>
</protein>
<dbReference type="EMBL" id="QSTF01000067">
    <property type="protein sequence ID" value="RGM34534.1"/>
    <property type="molecule type" value="Genomic_DNA"/>
</dbReference>
<sequence length="365" mass="41380">MSNTTFQDLKNHVRISDVAEHIGYRLNTAAGKKYLEYRLYNGNTKVDEIVIYTTSYSQTFFSRNGYGDKGDVVNFILNRLHLFSGYQGIGYDAVADILCKLSGKQPKHENYVVSHNEVKFSLDNYDITCNQKVIYAYLGKIRMIDANTISAFIHNGSVCTVSRKPKNYANVAFPYRVLASPEEVVNFELRNYNPYKKEGYKGFCSGGNKSTACWIASFAPQWNDVQSLYIGESALDMMALYQLLPERMRINAAFISLGGNLGYGQIKDIKHLFPHAVIYLAFDNDLQGQIYDVEAAYYLVKGKEPKLFKNAAGKVVVKLDNQELTINDSDFNSKTFLHSHGIEAEWLRIIKAQGAKDFNDMLKNK</sequence>
<name>A0A3E4VX38_9BACT</name>
<organism evidence="2 3">
    <name type="scientific">Phocaeicola plebeius</name>
    <dbReference type="NCBI Taxonomy" id="310297"/>
    <lineage>
        <taxon>Bacteria</taxon>
        <taxon>Pseudomonadati</taxon>
        <taxon>Bacteroidota</taxon>
        <taxon>Bacteroidia</taxon>
        <taxon>Bacteroidales</taxon>
        <taxon>Bacteroidaceae</taxon>
        <taxon>Phocaeicola</taxon>
    </lineage>
</organism>
<comment type="caution">
    <text evidence="2">The sequence shown here is derived from an EMBL/GenBank/DDBJ whole genome shotgun (WGS) entry which is preliminary data.</text>
</comment>
<dbReference type="Pfam" id="PF13154">
    <property type="entry name" value="DUF3991"/>
    <property type="match status" value="1"/>
</dbReference>